<dbReference type="InParanoid" id="A0A804QTB5"/>
<organism evidence="1 2">
    <name type="scientific">Zea mays</name>
    <name type="common">Maize</name>
    <dbReference type="NCBI Taxonomy" id="4577"/>
    <lineage>
        <taxon>Eukaryota</taxon>
        <taxon>Viridiplantae</taxon>
        <taxon>Streptophyta</taxon>
        <taxon>Embryophyta</taxon>
        <taxon>Tracheophyta</taxon>
        <taxon>Spermatophyta</taxon>
        <taxon>Magnoliopsida</taxon>
        <taxon>Liliopsida</taxon>
        <taxon>Poales</taxon>
        <taxon>Poaceae</taxon>
        <taxon>PACMAD clade</taxon>
        <taxon>Panicoideae</taxon>
        <taxon>Andropogonodae</taxon>
        <taxon>Andropogoneae</taxon>
        <taxon>Tripsacinae</taxon>
        <taxon>Zea</taxon>
    </lineage>
</organism>
<dbReference type="Proteomes" id="UP000007305">
    <property type="component" value="Chromosome 8"/>
</dbReference>
<dbReference type="EnsemblPlants" id="Zm00001eb351720_T001">
    <property type="protein sequence ID" value="Zm00001eb351720_P001"/>
    <property type="gene ID" value="Zm00001eb351720"/>
</dbReference>
<dbReference type="AlphaFoldDB" id="A0A804QTB5"/>
<evidence type="ECO:0000313" key="1">
    <source>
        <dbReference type="EnsemblPlants" id="Zm00001eb351720_P001"/>
    </source>
</evidence>
<reference evidence="1" key="3">
    <citation type="submission" date="2021-05" db="UniProtKB">
        <authorList>
            <consortium name="EnsemblPlants"/>
        </authorList>
    </citation>
    <scope>IDENTIFICATION</scope>
    <source>
        <strain evidence="1">cv. B73</strain>
    </source>
</reference>
<reference evidence="2" key="1">
    <citation type="journal article" date="2009" name="Science">
        <title>The B73 maize genome: complexity, diversity, and dynamics.</title>
        <authorList>
            <person name="Schnable P.S."/>
            <person name="Ware D."/>
            <person name="Fulton R.S."/>
            <person name="Stein J.C."/>
            <person name="Wei F."/>
            <person name="Pasternak S."/>
            <person name="Liang C."/>
            <person name="Zhang J."/>
            <person name="Fulton L."/>
            <person name="Graves T.A."/>
            <person name="Minx P."/>
            <person name="Reily A.D."/>
            <person name="Courtney L."/>
            <person name="Kruchowski S.S."/>
            <person name="Tomlinson C."/>
            <person name="Strong C."/>
            <person name="Delehaunty K."/>
            <person name="Fronick C."/>
            <person name="Courtney B."/>
            <person name="Rock S.M."/>
            <person name="Belter E."/>
            <person name="Du F."/>
            <person name="Kim K."/>
            <person name="Abbott R.M."/>
            <person name="Cotton M."/>
            <person name="Levy A."/>
            <person name="Marchetto P."/>
            <person name="Ochoa K."/>
            <person name="Jackson S.M."/>
            <person name="Gillam B."/>
            <person name="Chen W."/>
            <person name="Yan L."/>
            <person name="Higginbotham J."/>
            <person name="Cardenas M."/>
            <person name="Waligorski J."/>
            <person name="Applebaum E."/>
            <person name="Phelps L."/>
            <person name="Falcone J."/>
            <person name="Kanchi K."/>
            <person name="Thane T."/>
            <person name="Scimone A."/>
            <person name="Thane N."/>
            <person name="Henke J."/>
            <person name="Wang T."/>
            <person name="Ruppert J."/>
            <person name="Shah N."/>
            <person name="Rotter K."/>
            <person name="Hodges J."/>
            <person name="Ingenthron E."/>
            <person name="Cordes M."/>
            <person name="Kohlberg S."/>
            <person name="Sgro J."/>
            <person name="Delgado B."/>
            <person name="Mead K."/>
            <person name="Chinwalla A."/>
            <person name="Leonard S."/>
            <person name="Crouse K."/>
            <person name="Collura K."/>
            <person name="Kudrna D."/>
            <person name="Currie J."/>
            <person name="He R."/>
            <person name="Angelova A."/>
            <person name="Rajasekar S."/>
            <person name="Mueller T."/>
            <person name="Lomeli R."/>
            <person name="Scara G."/>
            <person name="Ko A."/>
            <person name="Delaney K."/>
            <person name="Wissotski M."/>
            <person name="Lopez G."/>
            <person name="Campos D."/>
            <person name="Braidotti M."/>
            <person name="Ashley E."/>
            <person name="Golser W."/>
            <person name="Kim H."/>
            <person name="Lee S."/>
            <person name="Lin J."/>
            <person name="Dujmic Z."/>
            <person name="Kim W."/>
            <person name="Talag J."/>
            <person name="Zuccolo A."/>
            <person name="Fan C."/>
            <person name="Sebastian A."/>
            <person name="Kramer M."/>
            <person name="Spiegel L."/>
            <person name="Nascimento L."/>
            <person name="Zutavern T."/>
            <person name="Miller B."/>
            <person name="Ambroise C."/>
            <person name="Muller S."/>
            <person name="Spooner W."/>
            <person name="Narechania A."/>
            <person name="Ren L."/>
            <person name="Wei S."/>
            <person name="Kumari S."/>
            <person name="Faga B."/>
            <person name="Levy M.J."/>
            <person name="McMahan L."/>
            <person name="Van Buren P."/>
            <person name="Vaughn M.W."/>
            <person name="Ying K."/>
            <person name="Yeh C.-T."/>
            <person name="Emrich S.J."/>
            <person name="Jia Y."/>
            <person name="Kalyanaraman A."/>
            <person name="Hsia A.-P."/>
            <person name="Barbazuk W.B."/>
            <person name="Baucom R.S."/>
            <person name="Brutnell T.P."/>
            <person name="Carpita N.C."/>
            <person name="Chaparro C."/>
            <person name="Chia J.-M."/>
            <person name="Deragon J.-M."/>
            <person name="Estill J.C."/>
            <person name="Fu Y."/>
            <person name="Jeddeloh J.A."/>
            <person name="Han Y."/>
            <person name="Lee H."/>
            <person name="Li P."/>
            <person name="Lisch D.R."/>
            <person name="Liu S."/>
            <person name="Liu Z."/>
            <person name="Nagel D.H."/>
            <person name="McCann M.C."/>
            <person name="SanMiguel P."/>
            <person name="Myers A.M."/>
            <person name="Nettleton D."/>
            <person name="Nguyen J."/>
            <person name="Penning B.W."/>
            <person name="Ponnala L."/>
            <person name="Schneider K.L."/>
            <person name="Schwartz D.C."/>
            <person name="Sharma A."/>
            <person name="Soderlund C."/>
            <person name="Springer N.M."/>
            <person name="Sun Q."/>
            <person name="Wang H."/>
            <person name="Waterman M."/>
            <person name="Westerman R."/>
            <person name="Wolfgruber T.K."/>
            <person name="Yang L."/>
            <person name="Yu Y."/>
            <person name="Zhang L."/>
            <person name="Zhou S."/>
            <person name="Zhu Q."/>
            <person name="Bennetzen J.L."/>
            <person name="Dawe R.K."/>
            <person name="Jiang J."/>
            <person name="Jiang N."/>
            <person name="Presting G.G."/>
            <person name="Wessler S.R."/>
            <person name="Aluru S."/>
            <person name="Martienssen R.A."/>
            <person name="Clifton S.W."/>
            <person name="McCombie W.R."/>
            <person name="Wing R.A."/>
            <person name="Wilson R.K."/>
        </authorList>
    </citation>
    <scope>NUCLEOTIDE SEQUENCE [LARGE SCALE GENOMIC DNA]</scope>
    <source>
        <strain evidence="2">cv. B73</strain>
    </source>
</reference>
<name>A0A804QTB5_MAIZE</name>
<sequence length="181" mass="19930">MTQNTSEAGISRRSHSHVLFLCSAAPKSLLPGAPVLGHRCSRRCAQPTQRQLPLRQREGAPKAPMLLLPVLQRVIDGSQKTTVALPIHKALMIVMMEPMLRPTTMMSLFPWDLNLQKTKRPWEEECDNEKVQLKTIGKDVALTRNVTELALPPHNGKVGLKPIGTCSGTVAVLVSAVEMEL</sequence>
<reference evidence="1" key="2">
    <citation type="submission" date="2019-07" db="EMBL/GenBank/DDBJ databases">
        <authorList>
            <person name="Seetharam A."/>
            <person name="Woodhouse M."/>
            <person name="Cannon E."/>
        </authorList>
    </citation>
    <scope>NUCLEOTIDE SEQUENCE [LARGE SCALE GENOMIC DNA]</scope>
    <source>
        <strain evidence="1">cv. B73</strain>
    </source>
</reference>
<dbReference type="Gramene" id="Zm00001eb351720_T001">
    <property type="protein sequence ID" value="Zm00001eb351720_P001"/>
    <property type="gene ID" value="Zm00001eb351720"/>
</dbReference>
<accession>A0A804QTB5</accession>
<keyword evidence="2" id="KW-1185">Reference proteome</keyword>
<protein>
    <submittedName>
        <fullName evidence="1">Uncharacterized protein</fullName>
    </submittedName>
</protein>
<evidence type="ECO:0000313" key="2">
    <source>
        <dbReference type="Proteomes" id="UP000007305"/>
    </source>
</evidence>
<proteinExistence type="predicted"/>